<feature type="domain" description="Flagellar M-ring N-terminal" evidence="12">
    <location>
        <begin position="47"/>
        <end position="217"/>
    </location>
</feature>
<dbReference type="Gene3D" id="3.30.300.30">
    <property type="match status" value="1"/>
</dbReference>
<keyword evidence="6 11" id="KW-1133">Transmembrane helix</keyword>
<dbReference type="Proteomes" id="UP000017837">
    <property type="component" value="Unassembled WGS sequence"/>
</dbReference>
<keyword evidence="8 9" id="KW-0975">Bacterial flagellum</keyword>
<accession>V4QZP0</accession>
<feature type="transmembrane region" description="Helical" evidence="11">
    <location>
        <begin position="445"/>
        <end position="464"/>
    </location>
</feature>
<keyword evidence="4" id="KW-1003">Cell membrane</keyword>
<dbReference type="eggNOG" id="COG1766">
    <property type="taxonomic scope" value="Bacteria"/>
</dbReference>
<dbReference type="RefSeq" id="WP_018080360.1">
    <property type="nucleotide sequence ID" value="NZ_AQWM01000002.1"/>
</dbReference>
<evidence type="ECO:0000256" key="6">
    <source>
        <dbReference type="ARBA" id="ARBA00022989"/>
    </source>
</evidence>
<dbReference type="GO" id="GO:0009431">
    <property type="term" value="C:bacterial-type flagellum basal body, MS ring"/>
    <property type="evidence" value="ECO:0007669"/>
    <property type="project" value="InterPro"/>
</dbReference>
<dbReference type="STRING" id="1121022.GCA_000376105_00690"/>
<protein>
    <recommendedName>
        <fullName evidence="9">Flagellar M-ring protein</fullName>
    </recommendedName>
</protein>
<dbReference type="PANTHER" id="PTHR30046">
    <property type="entry name" value="FLAGELLAR M-RING PROTEIN"/>
    <property type="match status" value="1"/>
</dbReference>
<feature type="transmembrane region" description="Helical" evidence="11">
    <location>
        <begin position="21"/>
        <end position="42"/>
    </location>
</feature>
<gene>
    <name evidence="14" type="ORF">ABENE_19515</name>
</gene>
<evidence type="ECO:0000256" key="2">
    <source>
        <dbReference type="ARBA" id="ARBA00004651"/>
    </source>
</evidence>
<evidence type="ECO:0000256" key="5">
    <source>
        <dbReference type="ARBA" id="ARBA00022692"/>
    </source>
</evidence>
<organism evidence="14 15">
    <name type="scientific">Asticcacaulis benevestitus DSM 16100 = ATCC BAA-896</name>
    <dbReference type="NCBI Taxonomy" id="1121022"/>
    <lineage>
        <taxon>Bacteria</taxon>
        <taxon>Pseudomonadati</taxon>
        <taxon>Pseudomonadota</taxon>
        <taxon>Alphaproteobacteria</taxon>
        <taxon>Caulobacterales</taxon>
        <taxon>Caulobacteraceae</taxon>
        <taxon>Asticcacaulis</taxon>
    </lineage>
</organism>
<evidence type="ECO:0000259" key="13">
    <source>
        <dbReference type="Pfam" id="PF08345"/>
    </source>
</evidence>
<dbReference type="AlphaFoldDB" id="V4QZP0"/>
<dbReference type="InterPro" id="IPR000067">
    <property type="entry name" value="FlgMring_FliF"/>
</dbReference>
<reference evidence="14 15" key="1">
    <citation type="journal article" date="2014" name="Nature">
        <title>Sequential evolution of bacterial morphology by co-option of a developmental regulator.</title>
        <authorList>
            <person name="Jiang C."/>
            <person name="Brown P.J."/>
            <person name="Ducret A."/>
            <person name="Brun Y.V."/>
        </authorList>
    </citation>
    <scope>NUCLEOTIDE SEQUENCE [LARGE SCALE GENOMIC DNA]</scope>
    <source>
        <strain evidence="14 15">DSM 16100</strain>
    </source>
</reference>
<dbReference type="PANTHER" id="PTHR30046:SF0">
    <property type="entry name" value="FLAGELLAR M-RING PROTEIN"/>
    <property type="match status" value="1"/>
</dbReference>
<evidence type="ECO:0000256" key="11">
    <source>
        <dbReference type="SAM" id="Phobius"/>
    </source>
</evidence>
<comment type="function">
    <text evidence="9">The M ring may be actively involved in energy transduction.</text>
</comment>
<feature type="region of interest" description="Disordered" evidence="10">
    <location>
        <begin position="270"/>
        <end position="337"/>
    </location>
</feature>
<dbReference type="GO" id="GO:0003774">
    <property type="term" value="F:cytoskeletal motor activity"/>
    <property type="evidence" value="ECO:0007669"/>
    <property type="project" value="InterPro"/>
</dbReference>
<evidence type="ECO:0000256" key="1">
    <source>
        <dbReference type="ARBA" id="ARBA00004117"/>
    </source>
</evidence>
<feature type="domain" description="Flagellar M-ring C-terminal" evidence="13">
    <location>
        <begin position="251"/>
        <end position="415"/>
    </location>
</feature>
<evidence type="ECO:0000256" key="10">
    <source>
        <dbReference type="SAM" id="MobiDB-lite"/>
    </source>
</evidence>
<dbReference type="GO" id="GO:0071973">
    <property type="term" value="P:bacterial-type flagellum-dependent cell motility"/>
    <property type="evidence" value="ECO:0007669"/>
    <property type="project" value="InterPro"/>
</dbReference>
<dbReference type="Pfam" id="PF01514">
    <property type="entry name" value="YscJ_FliF"/>
    <property type="match status" value="1"/>
</dbReference>
<evidence type="ECO:0000313" key="15">
    <source>
        <dbReference type="Proteomes" id="UP000017837"/>
    </source>
</evidence>
<dbReference type="NCBIfam" id="TIGR00206">
    <property type="entry name" value="fliF"/>
    <property type="match status" value="1"/>
</dbReference>
<dbReference type="InterPro" id="IPR043427">
    <property type="entry name" value="YscJ/FliF"/>
</dbReference>
<dbReference type="InterPro" id="IPR006182">
    <property type="entry name" value="FliF_N_dom"/>
</dbReference>
<keyword evidence="5 11" id="KW-0812">Transmembrane</keyword>
<evidence type="ECO:0000256" key="9">
    <source>
        <dbReference type="PIRNR" id="PIRNR004862"/>
    </source>
</evidence>
<evidence type="ECO:0000259" key="12">
    <source>
        <dbReference type="Pfam" id="PF01514"/>
    </source>
</evidence>
<dbReference type="InterPro" id="IPR045851">
    <property type="entry name" value="AMP-bd_C_sf"/>
</dbReference>
<comment type="subcellular location">
    <subcellularLocation>
        <location evidence="1 9">Bacterial flagellum basal body</location>
    </subcellularLocation>
    <subcellularLocation>
        <location evidence="2">Cell membrane</location>
        <topology evidence="2">Multi-pass membrane protein</topology>
    </subcellularLocation>
</comment>
<comment type="similarity">
    <text evidence="3 9">Belongs to the FliF family.</text>
</comment>
<sequence>MGRRRVDSFFAGLQKFGVGRLTAILGAAAGAAAVMAAIILNISAQPQSLLYSNLDLKEAAQVTQALDQAGVKYEVKGDGSTIMVDRDKVASTRLLVSGKGLVTSGSVGYELFDTAPVLGQTESVQNLNNKRALEGELARTISSLKGISSTRVHLVMPDRALFSDTAQSPTASVVVGLSGSDLGPDQIRAIRNLVASAVPNLKPDNVTLVDDRNHLLAAGGEGEDSLNGMGSARKSEVEDTLRKRITDIVEGVVGQGAARVTVTADLDQTSTTKEQVEYNPDGQVVRSSRTDEGNEQTSDPNSAGATTASANIPNGTQQAPSLSTAGNSSKTNSEVTNYEISTTKTTSVTTPGEVKKLAVAVVVDGVLTPSKDGKAPPAYAPRSAEDMQKIEELVRAAVGITDTRGDQIKVTNIRFNHGALDVAGTEAKASMFDFDKNDIMRAAEVGVLLLVALLVIFLVARPLVKFINGTPNYLVAANGGMVAGPGGMALAGAGGTPGVAGPDGNFPQIAGGSGGGMVPSVTETSGIDIARIEGQVKASSVKKVSEFVDRHPEESVSILRSWLHDS</sequence>
<dbReference type="PRINTS" id="PR01009">
    <property type="entry name" value="FLGMRINGFLIF"/>
</dbReference>
<comment type="caution">
    <text evidence="14">The sequence shown here is derived from an EMBL/GenBank/DDBJ whole genome shotgun (WGS) entry which is preliminary data.</text>
</comment>
<evidence type="ECO:0000256" key="4">
    <source>
        <dbReference type="ARBA" id="ARBA00022475"/>
    </source>
</evidence>
<feature type="compositionally biased region" description="Polar residues" evidence="10">
    <location>
        <begin position="295"/>
        <end position="337"/>
    </location>
</feature>
<evidence type="ECO:0000256" key="8">
    <source>
        <dbReference type="ARBA" id="ARBA00023143"/>
    </source>
</evidence>
<name>V4QZP0_9CAUL</name>
<evidence type="ECO:0000313" key="14">
    <source>
        <dbReference type="EMBL" id="ESQ84608.1"/>
    </source>
</evidence>
<evidence type="ECO:0000256" key="3">
    <source>
        <dbReference type="ARBA" id="ARBA00007971"/>
    </source>
</evidence>
<dbReference type="Pfam" id="PF08345">
    <property type="entry name" value="YscJ_FliF_C"/>
    <property type="match status" value="1"/>
</dbReference>
<evidence type="ECO:0000256" key="7">
    <source>
        <dbReference type="ARBA" id="ARBA00023136"/>
    </source>
</evidence>
<dbReference type="PATRIC" id="fig|1121022.4.peg.3997"/>
<dbReference type="GO" id="GO:0005886">
    <property type="term" value="C:plasma membrane"/>
    <property type="evidence" value="ECO:0007669"/>
    <property type="project" value="UniProtKB-SubCell"/>
</dbReference>
<dbReference type="PIRSF" id="PIRSF004862">
    <property type="entry name" value="FliF"/>
    <property type="match status" value="1"/>
</dbReference>
<dbReference type="InterPro" id="IPR013556">
    <property type="entry name" value="Flag_M-ring_C"/>
</dbReference>
<proteinExistence type="inferred from homology"/>
<dbReference type="EMBL" id="AWGB01000063">
    <property type="protein sequence ID" value="ESQ84608.1"/>
    <property type="molecule type" value="Genomic_DNA"/>
</dbReference>
<keyword evidence="15" id="KW-1185">Reference proteome</keyword>
<keyword evidence="7 11" id="KW-0472">Membrane</keyword>